<protein>
    <submittedName>
        <fullName evidence="1">Uncharacterized protein</fullName>
    </submittedName>
</protein>
<organism evidence="1 2">
    <name type="scientific">Dipteronia sinensis</name>
    <dbReference type="NCBI Taxonomy" id="43782"/>
    <lineage>
        <taxon>Eukaryota</taxon>
        <taxon>Viridiplantae</taxon>
        <taxon>Streptophyta</taxon>
        <taxon>Embryophyta</taxon>
        <taxon>Tracheophyta</taxon>
        <taxon>Spermatophyta</taxon>
        <taxon>Magnoliopsida</taxon>
        <taxon>eudicotyledons</taxon>
        <taxon>Gunneridae</taxon>
        <taxon>Pentapetalae</taxon>
        <taxon>rosids</taxon>
        <taxon>malvids</taxon>
        <taxon>Sapindales</taxon>
        <taxon>Sapindaceae</taxon>
        <taxon>Hippocastanoideae</taxon>
        <taxon>Acereae</taxon>
        <taxon>Dipteronia</taxon>
    </lineage>
</organism>
<proteinExistence type="predicted"/>
<reference evidence="1" key="1">
    <citation type="journal article" date="2023" name="Plant J.">
        <title>Genome sequences and population genomics provide insights into the demographic history, inbreeding, and mutation load of two 'living fossil' tree species of Dipteronia.</title>
        <authorList>
            <person name="Feng Y."/>
            <person name="Comes H.P."/>
            <person name="Chen J."/>
            <person name="Zhu S."/>
            <person name="Lu R."/>
            <person name="Zhang X."/>
            <person name="Li P."/>
            <person name="Qiu J."/>
            <person name="Olsen K.M."/>
            <person name="Qiu Y."/>
        </authorList>
    </citation>
    <scope>NUCLEOTIDE SEQUENCE</scope>
    <source>
        <strain evidence="1">NBL</strain>
    </source>
</reference>
<dbReference type="Proteomes" id="UP001281410">
    <property type="component" value="Unassembled WGS sequence"/>
</dbReference>
<name>A0AAE0AV18_9ROSI</name>
<evidence type="ECO:0000313" key="1">
    <source>
        <dbReference type="EMBL" id="KAK3224831.1"/>
    </source>
</evidence>
<dbReference type="AlphaFoldDB" id="A0AAE0AV18"/>
<accession>A0AAE0AV18</accession>
<dbReference type="EMBL" id="JANJYJ010000002">
    <property type="protein sequence ID" value="KAK3224831.1"/>
    <property type="molecule type" value="Genomic_DNA"/>
</dbReference>
<gene>
    <name evidence="1" type="ORF">Dsin_004693</name>
</gene>
<sequence length="98" mass="11405">MYIDENMLREQTSKLVLSCNNKSVTKNEMDTTAIVGDGIEYKGELQQELMKLNEELKEIEEEECKENAELKSSKLEIQRFTTSFSYIIVVTNKSNNFR</sequence>
<comment type="caution">
    <text evidence="1">The sequence shown here is derived from an EMBL/GenBank/DDBJ whole genome shotgun (WGS) entry which is preliminary data.</text>
</comment>
<evidence type="ECO:0000313" key="2">
    <source>
        <dbReference type="Proteomes" id="UP001281410"/>
    </source>
</evidence>
<keyword evidence="2" id="KW-1185">Reference proteome</keyword>